<evidence type="ECO:0000259" key="2">
    <source>
        <dbReference type="SMART" id="SM00062"/>
    </source>
</evidence>
<dbReference type="SUPFAM" id="SSF53850">
    <property type="entry name" value="Periplasmic binding protein-like II"/>
    <property type="match status" value="1"/>
</dbReference>
<keyword evidence="1" id="KW-0732">Signal</keyword>
<evidence type="ECO:0000256" key="1">
    <source>
        <dbReference type="ARBA" id="ARBA00022729"/>
    </source>
</evidence>
<protein>
    <submittedName>
        <fullName evidence="3">ABC transporter substrate-binding protein</fullName>
    </submittedName>
</protein>
<name>A0ABP4JJR8_9MICO</name>
<organism evidence="3 4">
    <name type="scientific">Agrococcus citreus</name>
    <dbReference type="NCBI Taxonomy" id="84643"/>
    <lineage>
        <taxon>Bacteria</taxon>
        <taxon>Bacillati</taxon>
        <taxon>Actinomycetota</taxon>
        <taxon>Actinomycetes</taxon>
        <taxon>Micrococcales</taxon>
        <taxon>Microbacteriaceae</taxon>
        <taxon>Agrococcus</taxon>
    </lineage>
</organism>
<dbReference type="PANTHER" id="PTHR35936">
    <property type="entry name" value="MEMBRANE-BOUND LYTIC MUREIN TRANSGLYCOSYLASE F"/>
    <property type="match status" value="1"/>
</dbReference>
<dbReference type="Gene3D" id="3.40.190.10">
    <property type="entry name" value="Periplasmic binding protein-like II"/>
    <property type="match status" value="2"/>
</dbReference>
<dbReference type="InterPro" id="IPR010221">
    <property type="entry name" value="VCBS_dom"/>
</dbReference>
<feature type="domain" description="Solute-binding protein family 3/N-terminal" evidence="2">
    <location>
        <begin position="5"/>
        <end position="233"/>
    </location>
</feature>
<dbReference type="SMART" id="SM00062">
    <property type="entry name" value="PBPb"/>
    <property type="match status" value="1"/>
</dbReference>
<dbReference type="PANTHER" id="PTHR35936:SF19">
    <property type="entry name" value="AMINO-ACID-BINDING PROTEIN YXEM-RELATED"/>
    <property type="match status" value="1"/>
</dbReference>
<dbReference type="Pfam" id="PF00497">
    <property type="entry name" value="SBP_bac_3"/>
    <property type="match status" value="1"/>
</dbReference>
<gene>
    <name evidence="3" type="ORF">GCM10009640_16290</name>
</gene>
<accession>A0ABP4JJR8</accession>
<sequence>MNEGQLSACIDPEYAPLEYYANGSDGDIIGFDADGINALAEHWGVATNFVVTSFDGLMPGLQSGTCDMIFGGLYMSEERLAVADAAPVMNAGPAILTTPDNADSISEQADLCGLTVAAQAASSNEASLQALNEGECADDQMTIQSYPKTAETVLAVINGLADALIETNVAAAYMETQNEGSLAVAGDVFPTDTTFGVFTVKDGPISEAVAEGLRALYDEGVLAEIAEEYNLDATIVDVY</sequence>
<dbReference type="NCBIfam" id="TIGR01965">
    <property type="entry name" value="VCBS_repeat"/>
    <property type="match status" value="1"/>
</dbReference>
<dbReference type="Proteomes" id="UP001501266">
    <property type="component" value="Unassembled WGS sequence"/>
</dbReference>
<evidence type="ECO:0000313" key="3">
    <source>
        <dbReference type="EMBL" id="GAA1422855.1"/>
    </source>
</evidence>
<reference evidence="4" key="1">
    <citation type="journal article" date="2019" name="Int. J. Syst. Evol. Microbiol.">
        <title>The Global Catalogue of Microorganisms (GCM) 10K type strain sequencing project: providing services to taxonomists for standard genome sequencing and annotation.</title>
        <authorList>
            <consortium name="The Broad Institute Genomics Platform"/>
            <consortium name="The Broad Institute Genome Sequencing Center for Infectious Disease"/>
            <person name="Wu L."/>
            <person name="Ma J."/>
        </authorList>
    </citation>
    <scope>NUCLEOTIDE SEQUENCE [LARGE SCALE GENOMIC DNA]</scope>
    <source>
        <strain evidence="4">JCM 12398</strain>
    </source>
</reference>
<comment type="caution">
    <text evidence="3">The sequence shown here is derived from an EMBL/GenBank/DDBJ whole genome shotgun (WGS) entry which is preliminary data.</text>
</comment>
<dbReference type="EMBL" id="BAAAKK010000004">
    <property type="protein sequence ID" value="GAA1422855.1"/>
    <property type="molecule type" value="Genomic_DNA"/>
</dbReference>
<evidence type="ECO:0000313" key="4">
    <source>
        <dbReference type="Proteomes" id="UP001501266"/>
    </source>
</evidence>
<keyword evidence="4" id="KW-1185">Reference proteome</keyword>
<dbReference type="InterPro" id="IPR001638">
    <property type="entry name" value="Solute-binding_3/MltF_N"/>
</dbReference>
<proteinExistence type="predicted"/>